<sequence>MKRDIALGIVIGGAVDGSLGRALSDTQSRITRLKQTAEQQRLWQRTIGETQRLQGEFRKLHLSGDAAAEGIRKKIESNLTVLRQAGIEADNLDRAYQRLGRTARGLELQASGRERIGQGVAQGREAVGDALKLTATVAVPATISANYQAIVRDMAIKAGIAGTARETQIGEQIAQSALANGMGRNELAQAINQLVGGGMDLERATTFAPLLAKFAVGQGSGSVDTARMIGALEQNAKITDPAQMQQALEAIAYLGKEGSFESSDMARWFPELLAEMQKIGITGQDSVNQLGAMLQVQMKVSGSPDQAANNLKNWFSKIGSPETQRRYADAGIDYTAMMQEAIGKGWSTMESSFVLARAYIEQVDPQRAQQVSVAAQRIGQERDPAKQQAMLQAFEATLKTGDLFADMQVKAALTAYMQNADLYQRLKQNAAQASGEIEQDLIARRETSKQIWAEVGQAWDEALRRIGDALRPVTDTVGQAIGSVGRALATLVEQAPMVVAGLATVAGGLVALKGAKAAWNIGRGAFDLARGTLMAGRIGTGKGLPGKLGNLASVLTGATASAGAQPVFVTNWPGGGGGGLMDLLGQSGRGRPSTARTAGKAAGGVTASANNLGRFARVGNWLGKAGGRLGGALAIGTAAYQVYDTSKNATTSQEKAQGYGGAAGTLAGGLAGAKLGAAVGALGGPIGIAIGGLLGGAIGSFAGDKLGGWLGKSLVARPTPQPAPTLAATQPTGAEAQPTAAANIPAPAVRPATPTAVKAPPVPQQLSFSPTLQITVKGDVKDPRQLANELMPHLKTLFEQFQQKAQRAAWYDGAHV</sequence>
<dbReference type="AlphaFoldDB" id="A0AAU9BMP6"/>
<feature type="domain" description="Phage tail tape measure protein" evidence="1">
    <location>
        <begin position="178"/>
        <end position="369"/>
    </location>
</feature>
<evidence type="ECO:0000313" key="3">
    <source>
        <dbReference type="Proteomes" id="UP000595858"/>
    </source>
</evidence>
<evidence type="ECO:0000313" key="2">
    <source>
        <dbReference type="EMBL" id="BCL41000.1"/>
    </source>
</evidence>
<organism evidence="2 3">
    <name type="scientific">Enterobacter roggenkampii</name>
    <dbReference type="NCBI Taxonomy" id="1812935"/>
    <lineage>
        <taxon>Bacteria</taxon>
        <taxon>Pseudomonadati</taxon>
        <taxon>Pseudomonadota</taxon>
        <taxon>Gammaproteobacteria</taxon>
        <taxon>Enterobacterales</taxon>
        <taxon>Enterobacteriaceae</taxon>
        <taxon>Enterobacter</taxon>
        <taxon>Enterobacter cloacae complex</taxon>
    </lineage>
</organism>
<dbReference type="RefSeq" id="WP_202324338.1">
    <property type="nucleotide sequence ID" value="NZ_AP023447.1"/>
</dbReference>
<accession>A0AAU9BMP6</accession>
<dbReference type="PANTHER" id="PTHR21525">
    <property type="entry name" value="MOTILE SPERM PROTEIN"/>
    <property type="match status" value="1"/>
</dbReference>
<gene>
    <name evidence="2" type="ORF">OIPHN260_05020</name>
</gene>
<name>A0AAU9BMP6_9ENTR</name>
<dbReference type="PANTHER" id="PTHR21525:SF9">
    <property type="entry name" value="CHANNEL_COLICIN DOMAIN-CONTAINING PROTEIN"/>
    <property type="match status" value="1"/>
</dbReference>
<protein>
    <recommendedName>
        <fullName evidence="1">Phage tail tape measure protein domain-containing protein</fullName>
    </recommendedName>
</protein>
<dbReference type="InterPro" id="IPR010090">
    <property type="entry name" value="Phage_tape_meas"/>
</dbReference>
<evidence type="ECO:0000259" key="1">
    <source>
        <dbReference type="Pfam" id="PF10145"/>
    </source>
</evidence>
<reference evidence="2" key="1">
    <citation type="journal article" date="2020" name="J Glob Antimicrob Resist">
        <title>Genomic characterization of clinical Enterobacter roggenkampii co-harboring blaIMP-1- and blaGES-5-encoding IncP6 and mcr-9-encoding IncHI2 plasmids isolated in Japan.</title>
        <authorList>
            <person name="Umeda K."/>
            <person name="Nakamura H."/>
            <person name="Fukuda A."/>
            <person name="Matsumoto Y."/>
            <person name="Motooka D."/>
            <person name="Nakamura S."/>
            <person name="Yasui Y."/>
            <person name="Yoshida H."/>
            <person name="Kawahara R."/>
        </authorList>
    </citation>
    <scope>NUCLEOTIDE SEQUENCE</scope>
    <source>
        <strain evidence="2">OIPH-N260</strain>
    </source>
</reference>
<dbReference type="Pfam" id="PF10145">
    <property type="entry name" value="PhageMin_Tail"/>
    <property type="match status" value="1"/>
</dbReference>
<dbReference type="EMBL" id="AP023447">
    <property type="protein sequence ID" value="BCL41000.1"/>
    <property type="molecule type" value="Genomic_DNA"/>
</dbReference>
<proteinExistence type="predicted"/>
<dbReference type="Proteomes" id="UP000595858">
    <property type="component" value="Chromosome"/>
</dbReference>